<dbReference type="Gene3D" id="3.10.350.10">
    <property type="entry name" value="LysM domain"/>
    <property type="match status" value="1"/>
</dbReference>
<dbReference type="STRING" id="474960.SAMN05216180_2520"/>
<evidence type="ECO:0000313" key="2">
    <source>
        <dbReference type="EMBL" id="SEN02372.1"/>
    </source>
</evidence>
<feature type="domain" description="LysM" evidence="1">
    <location>
        <begin position="464"/>
        <end position="507"/>
    </location>
</feature>
<dbReference type="Proteomes" id="UP000199158">
    <property type="component" value="Unassembled WGS sequence"/>
</dbReference>
<evidence type="ECO:0000313" key="3">
    <source>
        <dbReference type="Proteomes" id="UP000199158"/>
    </source>
</evidence>
<protein>
    <recommendedName>
        <fullName evidence="1">LysM domain-containing protein</fullName>
    </recommendedName>
</protein>
<dbReference type="Pfam" id="PF12673">
    <property type="entry name" value="SipL"/>
    <property type="match status" value="2"/>
</dbReference>
<dbReference type="OrthoDB" id="9779340at2"/>
<dbReference type="RefSeq" id="WP_092755691.1">
    <property type="nucleotide sequence ID" value="NZ_FOCG01000002.1"/>
</dbReference>
<accession>A0A1H8D5B0</accession>
<sequence length="511" mass="56525">MELKVIKESVTVNEVVYDSFTELPIECDVLLPDYCPDIMKVLKCCATPVFTQTTVEGGSLTVEGYALLELYYLSDNMKIRCSEHKTPFSKVLDLKGNPENPTVSVTATVDYLNCRAINQRRVDIRGAMTMSVKVIAQKSETVVSDAEGGGVQLRKSTMGTTCVVGTAERQFTVREDLELGYGKSAITSIVRKQVHAVVTDCKVISNKIVVKGELIISLFYLDENDEKPQTMQYNLPISQIIDLSGVDEDCKCDVRFRVISSDIQPKADLDGEATMLSAEVTICAVAKAYRNTHFSAVSDAFSTSYDSSFTESPMTALKLIEIVDDKHQYKEQMELPEDVATVMYMWCSAAFTGGKLEGNEAQLEGKLLLSMFARDNENNPVYFEKPVDFTHAIELSGNDDNLLADITMKPTSCEFTPVGDGKIEVRAEIAIGGALYSVIKGKVMSELAVDENKPQKRDGNTALTIYFAQQGECVWDIAKRYHTSVAAVMEENSLDKELLHNRTTLLIPLVV</sequence>
<gene>
    <name evidence="2" type="ORF">SAMN05216180_2520</name>
</gene>
<reference evidence="2 3" key="1">
    <citation type="submission" date="2016-10" db="EMBL/GenBank/DDBJ databases">
        <authorList>
            <person name="de Groot N.N."/>
        </authorList>
    </citation>
    <scope>NUCLEOTIDE SEQUENCE [LARGE SCALE GENOMIC DNA]</scope>
    <source>
        <strain evidence="2 3">CGMCC 1.5070</strain>
    </source>
</reference>
<name>A0A1H8D5B0_9FIRM</name>
<keyword evidence="3" id="KW-1185">Reference proteome</keyword>
<dbReference type="AlphaFoldDB" id="A0A1H8D5B0"/>
<proteinExistence type="predicted"/>
<dbReference type="SUPFAM" id="SSF54106">
    <property type="entry name" value="LysM domain"/>
    <property type="match status" value="1"/>
</dbReference>
<evidence type="ECO:0000259" key="1">
    <source>
        <dbReference type="PROSITE" id="PS51782"/>
    </source>
</evidence>
<dbReference type="EMBL" id="FOCG01000002">
    <property type="protein sequence ID" value="SEN02372.1"/>
    <property type="molecule type" value="Genomic_DNA"/>
</dbReference>
<dbReference type="CDD" id="cd00118">
    <property type="entry name" value="LysM"/>
    <property type="match status" value="1"/>
</dbReference>
<dbReference type="InterPro" id="IPR024300">
    <property type="entry name" value="SipL_SPOCS_dom"/>
</dbReference>
<dbReference type="PROSITE" id="PS51782">
    <property type="entry name" value="LYSM"/>
    <property type="match status" value="1"/>
</dbReference>
<dbReference type="InterPro" id="IPR036779">
    <property type="entry name" value="LysM_dom_sf"/>
</dbReference>
<dbReference type="Pfam" id="PF01476">
    <property type="entry name" value="LysM"/>
    <property type="match status" value="1"/>
</dbReference>
<organism evidence="2 3">
    <name type="scientific">Hydrogenoanaerobacterium saccharovorans</name>
    <dbReference type="NCBI Taxonomy" id="474960"/>
    <lineage>
        <taxon>Bacteria</taxon>
        <taxon>Bacillati</taxon>
        <taxon>Bacillota</taxon>
        <taxon>Clostridia</taxon>
        <taxon>Eubacteriales</taxon>
        <taxon>Oscillospiraceae</taxon>
        <taxon>Hydrogenoanaerobacterium</taxon>
    </lineage>
</organism>
<dbReference type="InterPro" id="IPR018392">
    <property type="entry name" value="LysM"/>
</dbReference>